<dbReference type="Pfam" id="PF01030">
    <property type="entry name" value="Recep_L_domain"/>
    <property type="match status" value="2"/>
</dbReference>
<accession>A0A1I7T7M7</accession>
<name>A0A1I7T7M7_9PELO</name>
<keyword evidence="2" id="KW-1185">Reference proteome</keyword>
<dbReference type="InterPro" id="IPR053079">
    <property type="entry name" value="SPS2_domain"/>
</dbReference>
<protein>
    <submittedName>
        <fullName evidence="3">Recep_L_domain domain-containing protein</fullName>
    </submittedName>
</protein>
<dbReference type="PANTHER" id="PTHR21662">
    <property type="entry name" value="RECEPTOR PROTEIN-TYROSINE KINASE"/>
    <property type="match status" value="1"/>
</dbReference>
<evidence type="ECO:0000313" key="3">
    <source>
        <dbReference type="WBParaSite" id="Csp11.Scaffold533.g3205.t1"/>
    </source>
</evidence>
<proteinExistence type="predicted"/>
<organism evidence="2 3">
    <name type="scientific">Caenorhabditis tropicalis</name>
    <dbReference type="NCBI Taxonomy" id="1561998"/>
    <lineage>
        <taxon>Eukaryota</taxon>
        <taxon>Metazoa</taxon>
        <taxon>Ecdysozoa</taxon>
        <taxon>Nematoda</taxon>
        <taxon>Chromadorea</taxon>
        <taxon>Rhabditida</taxon>
        <taxon>Rhabditina</taxon>
        <taxon>Rhabditomorpha</taxon>
        <taxon>Rhabditoidea</taxon>
        <taxon>Rhabditidae</taxon>
        <taxon>Peloderinae</taxon>
        <taxon>Caenorhabditis</taxon>
    </lineage>
</organism>
<dbReference type="Proteomes" id="UP000095282">
    <property type="component" value="Unplaced"/>
</dbReference>
<reference evidence="3" key="1">
    <citation type="submission" date="2016-11" db="UniProtKB">
        <authorList>
            <consortium name="WormBaseParasite"/>
        </authorList>
    </citation>
    <scope>IDENTIFICATION</scope>
</reference>
<feature type="domain" description="Receptor L-domain" evidence="1">
    <location>
        <begin position="6"/>
        <end position="75"/>
    </location>
</feature>
<sequence length="323" mass="35890">MTVKQLTALFKNMKSLIGAIIVYNTTFTNLSFLSGLESIECSRLGMSISFNDHLSELGLTNLVSASCSIRIEYNRVMKKLNFPNLKSLDPLPYPDRLDANSTGTTFIDISTKSPDFCISTDEMRLLMRTETIRIGRLAGKYCEPTFTETLCKKPAAGCVELIGDVELGAEFLRETMSNVEGIYGSLVINGTNITDFGFLKNLKYVVNLEGQYKTCSKINQAVPEKLAIAVENNLNLIDIKFPSLKIMHSSSVDPIAFKNNNKALLEDPSHCYGIRESFGLIDWAPLFDDLICEDIEENSPVTKESTAIYASMIMFSSIVIFSI</sequence>
<dbReference type="InterPro" id="IPR036941">
    <property type="entry name" value="Rcpt_L-dom_sf"/>
</dbReference>
<evidence type="ECO:0000313" key="2">
    <source>
        <dbReference type="Proteomes" id="UP000095282"/>
    </source>
</evidence>
<dbReference type="Gene3D" id="3.80.20.20">
    <property type="entry name" value="Receptor L-domain"/>
    <property type="match status" value="2"/>
</dbReference>
<dbReference type="SUPFAM" id="SSF52058">
    <property type="entry name" value="L domain-like"/>
    <property type="match status" value="2"/>
</dbReference>
<dbReference type="WBParaSite" id="Csp11.Scaffold533.g3205.t1">
    <property type="protein sequence ID" value="Csp11.Scaffold533.g3205.t1"/>
    <property type="gene ID" value="Csp11.Scaffold533.g3205"/>
</dbReference>
<dbReference type="PANTHER" id="PTHR21662:SF59">
    <property type="entry name" value="RECEPTOR PROTEIN-TYROSINE KINASE"/>
    <property type="match status" value="1"/>
</dbReference>
<dbReference type="InterPro" id="IPR000494">
    <property type="entry name" value="Rcpt_L-dom"/>
</dbReference>
<feature type="domain" description="Receptor L-domain" evidence="1">
    <location>
        <begin position="164"/>
        <end position="264"/>
    </location>
</feature>
<dbReference type="AlphaFoldDB" id="A0A1I7T7M7"/>
<evidence type="ECO:0000259" key="1">
    <source>
        <dbReference type="Pfam" id="PF01030"/>
    </source>
</evidence>